<dbReference type="Proteomes" id="UP001632038">
    <property type="component" value="Unassembled WGS sequence"/>
</dbReference>
<comment type="caution">
    <text evidence="2">The sequence shown here is derived from an EMBL/GenBank/DDBJ whole genome shotgun (WGS) entry which is preliminary data.</text>
</comment>
<organism evidence="2 3">
    <name type="scientific">Castilleja foliolosa</name>
    <dbReference type="NCBI Taxonomy" id="1961234"/>
    <lineage>
        <taxon>Eukaryota</taxon>
        <taxon>Viridiplantae</taxon>
        <taxon>Streptophyta</taxon>
        <taxon>Embryophyta</taxon>
        <taxon>Tracheophyta</taxon>
        <taxon>Spermatophyta</taxon>
        <taxon>Magnoliopsida</taxon>
        <taxon>eudicotyledons</taxon>
        <taxon>Gunneridae</taxon>
        <taxon>Pentapetalae</taxon>
        <taxon>asterids</taxon>
        <taxon>lamiids</taxon>
        <taxon>Lamiales</taxon>
        <taxon>Orobanchaceae</taxon>
        <taxon>Pedicularideae</taxon>
        <taxon>Castillejinae</taxon>
        <taxon>Castilleja</taxon>
    </lineage>
</organism>
<dbReference type="AlphaFoldDB" id="A0ABD3BGW3"/>
<reference evidence="3" key="1">
    <citation type="journal article" date="2024" name="IScience">
        <title>Strigolactones Initiate the Formation of Haustorium-like Structures in Castilleja.</title>
        <authorList>
            <person name="Buerger M."/>
            <person name="Peterson D."/>
            <person name="Chory J."/>
        </authorList>
    </citation>
    <scope>NUCLEOTIDE SEQUENCE [LARGE SCALE GENOMIC DNA]</scope>
</reference>
<evidence type="ECO:0000313" key="2">
    <source>
        <dbReference type="EMBL" id="KAL3616650.1"/>
    </source>
</evidence>
<evidence type="ECO:0000313" key="3">
    <source>
        <dbReference type="Proteomes" id="UP001632038"/>
    </source>
</evidence>
<sequence length="275" mass="31916">MELKRSLSSSNLSSDVMDPKRRATPSEDSPIAQIYNDEGIHKLVKEVKIFRYLKENSKKFLDSLEGIRNNSPEVSADDIYKRAREIWEFEESLVSSCVYGIKKDSDLDRKLVSCADNKTAAERVNLMMEDPWFEYILGERVYWSKNSAILRGFLSIFIAYWNMDDLNSKYKLGKYRLSYNEYTTEHDWNIDKLKYVIKHVDDFGNLEQVVYSKYGSDSDLAANVLEQLKKFQVEEMNLRRTWVSGKRARIVIDLVTEGSSPPTPCGAFSVYCLKK</sequence>
<accession>A0ABD3BGW3</accession>
<keyword evidence="3" id="KW-1185">Reference proteome</keyword>
<evidence type="ECO:0000256" key="1">
    <source>
        <dbReference type="SAM" id="MobiDB-lite"/>
    </source>
</evidence>
<protein>
    <submittedName>
        <fullName evidence="2">Uncharacterized protein</fullName>
    </submittedName>
</protein>
<feature type="compositionally biased region" description="Low complexity" evidence="1">
    <location>
        <begin position="1"/>
        <end position="14"/>
    </location>
</feature>
<feature type="region of interest" description="Disordered" evidence="1">
    <location>
        <begin position="1"/>
        <end position="30"/>
    </location>
</feature>
<gene>
    <name evidence="2" type="ORF">CASFOL_039044</name>
</gene>
<name>A0ABD3BGW3_9LAMI</name>
<proteinExistence type="predicted"/>
<dbReference type="EMBL" id="JAVIJP010000087">
    <property type="protein sequence ID" value="KAL3616650.1"/>
    <property type="molecule type" value="Genomic_DNA"/>
</dbReference>